<feature type="region of interest" description="Disordered" evidence="2">
    <location>
        <begin position="1"/>
        <end position="84"/>
    </location>
</feature>
<keyword evidence="4" id="KW-1185">Reference proteome</keyword>
<dbReference type="RefSeq" id="XP_030849870.1">
    <property type="nucleotide sequence ID" value="XM_030994010.1"/>
</dbReference>
<dbReference type="Proteomes" id="UP000007110">
    <property type="component" value="Unassembled WGS sequence"/>
</dbReference>
<name>A0A7M7PII3_STRPU</name>
<dbReference type="Pfam" id="PF05794">
    <property type="entry name" value="Tcp11"/>
    <property type="match status" value="1"/>
</dbReference>
<evidence type="ECO:0000313" key="3">
    <source>
        <dbReference type="EnsemblMetazoa" id="XP_030849870"/>
    </source>
</evidence>
<dbReference type="OMA" id="AVFTKHY"/>
<sequence>MPLEDQPNSGTGPSSSDQDQSSDPAQAQAEEGTQEMEIQTSDSDPLESSGEGEILRKRQRQQSPAPGSSTSTGGPHGSFAGIEASPHKNKTFEELITAAGVVSNMALAHEIVVDGNFKLSPREMPENSIEKQVHKVVHQAFWDSLGAQLSDDPPSYTHAVTLIGEIKTILLSLLLPHNDKIKTQILEVMDLTLIQQQADHQALDVGKLTAFVVQVMSKLCAPVRDEEIAKLATLTEPVEIFREIFRVLDLMKLDMANFTIQSLRPHLQQKSIEYERNKFQEFLKTQQDGLQYTSEWLEQARENLADKVKKQQALQQQQAQQQASSSSEGACGNGPVPSSVISPAAILNHAYVDLLNADPREAMTFPETILMDQGRFYELGSQVRKLVLVGSVLLVTYTNTGNMLAGIQGFPSQLKHNLFVLLDGASDFNAVIDNLALQVTKEVNECLKTHGFPEFDELRIEAFKSQIRSLALKDNHIHSILDLRLRGFLVSAIAAPSKFDPSANIPPGLTTMQSQVVETAKAFVRLVVHNRAVFGPFYAEILTKMVKPLVTE</sequence>
<proteinExistence type="inferred from homology"/>
<feature type="region of interest" description="Disordered" evidence="2">
    <location>
        <begin position="308"/>
        <end position="335"/>
    </location>
</feature>
<evidence type="ECO:0000256" key="1">
    <source>
        <dbReference type="ARBA" id="ARBA00010954"/>
    </source>
</evidence>
<feature type="compositionally biased region" description="Low complexity" evidence="2">
    <location>
        <begin position="13"/>
        <end position="29"/>
    </location>
</feature>
<dbReference type="EnsemblMetazoa" id="XM_030994010">
    <property type="protein sequence ID" value="XP_030849870"/>
    <property type="gene ID" value="LOC115927757"/>
</dbReference>
<dbReference type="KEGG" id="spu:115927757"/>
<dbReference type="FunCoup" id="A0A7M7PII3">
    <property type="interactions" value="1000"/>
</dbReference>
<feature type="compositionally biased region" description="Low complexity" evidence="2">
    <location>
        <begin position="311"/>
        <end position="327"/>
    </location>
</feature>
<comment type="similarity">
    <text evidence="1">Belongs to the TCP11 family.</text>
</comment>
<dbReference type="AlphaFoldDB" id="A0A7M7PII3"/>
<organism evidence="3 4">
    <name type="scientific">Strongylocentrotus purpuratus</name>
    <name type="common">Purple sea urchin</name>
    <dbReference type="NCBI Taxonomy" id="7668"/>
    <lineage>
        <taxon>Eukaryota</taxon>
        <taxon>Metazoa</taxon>
        <taxon>Echinodermata</taxon>
        <taxon>Eleutherozoa</taxon>
        <taxon>Echinozoa</taxon>
        <taxon>Echinoidea</taxon>
        <taxon>Euechinoidea</taxon>
        <taxon>Echinacea</taxon>
        <taxon>Camarodonta</taxon>
        <taxon>Echinidea</taxon>
        <taxon>Strongylocentrotidae</taxon>
        <taxon>Strongylocentrotus</taxon>
    </lineage>
</organism>
<evidence type="ECO:0000313" key="4">
    <source>
        <dbReference type="Proteomes" id="UP000007110"/>
    </source>
</evidence>
<evidence type="ECO:0008006" key="5">
    <source>
        <dbReference type="Google" id="ProtNLM"/>
    </source>
</evidence>
<dbReference type="GeneID" id="115927757"/>
<accession>A0A7M7PII3</accession>
<feature type="compositionally biased region" description="Low complexity" evidence="2">
    <location>
        <begin position="63"/>
        <end position="73"/>
    </location>
</feature>
<evidence type="ECO:0000256" key="2">
    <source>
        <dbReference type="SAM" id="MobiDB-lite"/>
    </source>
</evidence>
<dbReference type="GO" id="GO:0007165">
    <property type="term" value="P:signal transduction"/>
    <property type="evidence" value="ECO:0000318"/>
    <property type="project" value="GO_Central"/>
</dbReference>
<reference evidence="4" key="1">
    <citation type="submission" date="2015-02" db="EMBL/GenBank/DDBJ databases">
        <title>Genome sequencing for Strongylocentrotus purpuratus.</title>
        <authorList>
            <person name="Murali S."/>
            <person name="Liu Y."/>
            <person name="Vee V."/>
            <person name="English A."/>
            <person name="Wang M."/>
            <person name="Skinner E."/>
            <person name="Han Y."/>
            <person name="Muzny D.M."/>
            <person name="Worley K.C."/>
            <person name="Gibbs R.A."/>
        </authorList>
    </citation>
    <scope>NUCLEOTIDE SEQUENCE</scope>
</reference>
<dbReference type="PANTHER" id="PTHR12832">
    <property type="entry name" value="TESTIS-SPECIFIC PROTEIN PBS13 T-COMPLEX 11"/>
    <property type="match status" value="1"/>
</dbReference>
<feature type="compositionally biased region" description="Polar residues" evidence="2">
    <location>
        <begin position="1"/>
        <end position="12"/>
    </location>
</feature>
<reference evidence="3" key="2">
    <citation type="submission" date="2021-01" db="UniProtKB">
        <authorList>
            <consortium name="EnsemblMetazoa"/>
        </authorList>
    </citation>
    <scope>IDENTIFICATION</scope>
</reference>
<dbReference type="InterPro" id="IPR008862">
    <property type="entry name" value="Tcp11"/>
</dbReference>
<dbReference type="InParanoid" id="A0A7M7PII3"/>
<dbReference type="OrthoDB" id="276323at2759"/>
<dbReference type="PANTHER" id="PTHR12832:SF11">
    <property type="entry name" value="LD23868P"/>
    <property type="match status" value="1"/>
</dbReference>
<protein>
    <recommendedName>
        <fullName evidence="5">T-complex protein 11-like protein 1</fullName>
    </recommendedName>
</protein>